<evidence type="ECO:0000313" key="5">
    <source>
        <dbReference type="EMBL" id="MCO6024363.1"/>
    </source>
</evidence>
<evidence type="ECO:0000313" key="6">
    <source>
        <dbReference type="Proteomes" id="UP001204015"/>
    </source>
</evidence>
<sequence length="337" mass="37423">MKQHRTSLKDLADKLGVSIATVSRALRDSHEVGEAMTARVKALAKQMNYRPNPFAQSLRKEAPKVIGVIVPNLVTHYFAAVLDGVEDYASKKGYSVISANSHESHLREDRAIDNFLDMHVEGIIACLAQDTVDYSHYEMLHKMGEPLVFFGRTCLEDKFSTVVANGDVAAQEATQHLIDKGSRRIAFIGGPNTLNMVRRRKHGYLQALRENRIPIDRSLVICDKIDFDIARSHTVELLKSEHRPDAILAFNDIITYAAFDAIKSCELHIPEDVAIIGFTDGDSAAFVTPKLSAIMDQAHETGCKACQLLLENIAGESGVRQEVVPMILKIRESSEKQ</sequence>
<keyword evidence="3" id="KW-0804">Transcription</keyword>
<keyword evidence="6" id="KW-1185">Reference proteome</keyword>
<dbReference type="InterPro" id="IPR046335">
    <property type="entry name" value="LacI/GalR-like_sensor"/>
</dbReference>
<accession>A0ABT1BVU0</accession>
<dbReference type="Pfam" id="PF00356">
    <property type="entry name" value="LacI"/>
    <property type="match status" value="1"/>
</dbReference>
<dbReference type="EMBL" id="JAMXLY010000001">
    <property type="protein sequence ID" value="MCO6024363.1"/>
    <property type="molecule type" value="Genomic_DNA"/>
</dbReference>
<dbReference type="CDD" id="cd01392">
    <property type="entry name" value="HTH_LacI"/>
    <property type="match status" value="1"/>
</dbReference>
<dbReference type="InterPro" id="IPR000843">
    <property type="entry name" value="HTH_LacI"/>
</dbReference>
<dbReference type="CDD" id="cd06267">
    <property type="entry name" value="PBP1_LacI_sugar_binding-like"/>
    <property type="match status" value="1"/>
</dbReference>
<dbReference type="Gene3D" id="1.10.260.40">
    <property type="entry name" value="lambda repressor-like DNA-binding domains"/>
    <property type="match status" value="1"/>
</dbReference>
<dbReference type="PANTHER" id="PTHR30146">
    <property type="entry name" value="LACI-RELATED TRANSCRIPTIONAL REPRESSOR"/>
    <property type="match status" value="1"/>
</dbReference>
<dbReference type="Gene3D" id="3.40.50.2300">
    <property type="match status" value="2"/>
</dbReference>
<dbReference type="SUPFAM" id="SSF53822">
    <property type="entry name" value="Periplasmic binding protein-like I"/>
    <property type="match status" value="1"/>
</dbReference>
<name>A0ABT1BVU0_9BACT</name>
<dbReference type="InterPro" id="IPR028082">
    <property type="entry name" value="Peripla_BP_I"/>
</dbReference>
<dbReference type="PROSITE" id="PS50932">
    <property type="entry name" value="HTH_LACI_2"/>
    <property type="match status" value="1"/>
</dbReference>
<gene>
    <name evidence="5" type="ORF">NG821_00635</name>
</gene>
<evidence type="ECO:0000256" key="2">
    <source>
        <dbReference type="ARBA" id="ARBA00023125"/>
    </source>
</evidence>
<dbReference type="Proteomes" id="UP001204015">
    <property type="component" value="Unassembled WGS sequence"/>
</dbReference>
<feature type="domain" description="HTH lacI-type" evidence="4">
    <location>
        <begin position="6"/>
        <end position="60"/>
    </location>
</feature>
<evidence type="ECO:0000256" key="1">
    <source>
        <dbReference type="ARBA" id="ARBA00023015"/>
    </source>
</evidence>
<keyword evidence="1" id="KW-0805">Transcription regulation</keyword>
<dbReference type="SMART" id="SM00354">
    <property type="entry name" value="HTH_LACI"/>
    <property type="match status" value="1"/>
</dbReference>
<dbReference type="SUPFAM" id="SSF47413">
    <property type="entry name" value="lambda repressor-like DNA-binding domains"/>
    <property type="match status" value="1"/>
</dbReference>
<evidence type="ECO:0000256" key="3">
    <source>
        <dbReference type="ARBA" id="ARBA00023163"/>
    </source>
</evidence>
<evidence type="ECO:0000259" key="4">
    <source>
        <dbReference type="PROSITE" id="PS50932"/>
    </source>
</evidence>
<dbReference type="Pfam" id="PF13377">
    <property type="entry name" value="Peripla_BP_3"/>
    <property type="match status" value="1"/>
</dbReference>
<comment type="caution">
    <text evidence="5">The sequence shown here is derived from an EMBL/GenBank/DDBJ whole genome shotgun (WGS) entry which is preliminary data.</text>
</comment>
<proteinExistence type="predicted"/>
<keyword evidence="2" id="KW-0238">DNA-binding</keyword>
<protein>
    <submittedName>
        <fullName evidence="5">LacI family transcriptional regulator</fullName>
    </submittedName>
</protein>
<dbReference type="PANTHER" id="PTHR30146:SF109">
    <property type="entry name" value="HTH-TYPE TRANSCRIPTIONAL REGULATOR GALS"/>
    <property type="match status" value="1"/>
</dbReference>
<reference evidence="5 6" key="1">
    <citation type="submission" date="2022-06" db="EMBL/GenBank/DDBJ databases">
        <title>A taxonomic note on the genus Prevotella: Description of four novel genera and emended description of the genera Hallella and Xylanibacter.</title>
        <authorList>
            <person name="Hitch T.C.A."/>
        </authorList>
    </citation>
    <scope>NUCLEOTIDE SEQUENCE [LARGE SCALE GENOMIC DNA]</scope>
    <source>
        <strain evidence="5 6">DSM 100619</strain>
    </source>
</reference>
<organism evidence="5 6">
    <name type="scientific">Segatella cerevisiae</name>
    <dbReference type="NCBI Taxonomy" id="2053716"/>
    <lineage>
        <taxon>Bacteria</taxon>
        <taxon>Pseudomonadati</taxon>
        <taxon>Bacteroidota</taxon>
        <taxon>Bacteroidia</taxon>
        <taxon>Bacteroidales</taxon>
        <taxon>Prevotellaceae</taxon>
        <taxon>Segatella</taxon>
    </lineage>
</organism>
<dbReference type="RefSeq" id="WP_252759717.1">
    <property type="nucleotide sequence ID" value="NZ_JAMXLY010000001.1"/>
</dbReference>
<dbReference type="InterPro" id="IPR010982">
    <property type="entry name" value="Lambda_DNA-bd_dom_sf"/>
</dbReference>